<evidence type="ECO:0000256" key="1">
    <source>
        <dbReference type="SAM" id="MobiDB-lite"/>
    </source>
</evidence>
<gene>
    <name evidence="2" type="ORF">CEXT_436081</name>
</gene>
<evidence type="ECO:0000313" key="3">
    <source>
        <dbReference type="Proteomes" id="UP001054945"/>
    </source>
</evidence>
<accession>A0AAV4MPZ6</accession>
<name>A0AAV4MPZ6_CAEEX</name>
<dbReference type="AlphaFoldDB" id="A0AAV4MPZ6"/>
<dbReference type="EMBL" id="BPLR01020023">
    <property type="protein sequence ID" value="GIX74076.1"/>
    <property type="molecule type" value="Genomic_DNA"/>
</dbReference>
<proteinExistence type="predicted"/>
<dbReference type="Proteomes" id="UP001054945">
    <property type="component" value="Unassembled WGS sequence"/>
</dbReference>
<sequence>MFKNFLTLSNQEPIVNKGTQDTLTENKQSWQEYHYTERVKDTELLIKQQPWILTFKRHFIPPLPSPTAEPKDVSEVKPSIFKTIPKIYVPRHHTNNSQCTPAEMEGLPPTLLTGRINKPPSSNPLVAPGRSIR</sequence>
<feature type="region of interest" description="Disordered" evidence="1">
    <location>
        <begin position="92"/>
        <end position="133"/>
    </location>
</feature>
<evidence type="ECO:0000313" key="2">
    <source>
        <dbReference type="EMBL" id="GIX74076.1"/>
    </source>
</evidence>
<reference evidence="2 3" key="1">
    <citation type="submission" date="2021-06" db="EMBL/GenBank/DDBJ databases">
        <title>Caerostris extrusa draft genome.</title>
        <authorList>
            <person name="Kono N."/>
            <person name="Arakawa K."/>
        </authorList>
    </citation>
    <scope>NUCLEOTIDE SEQUENCE [LARGE SCALE GENOMIC DNA]</scope>
</reference>
<protein>
    <submittedName>
        <fullName evidence="2">Uncharacterized protein</fullName>
    </submittedName>
</protein>
<keyword evidence="3" id="KW-1185">Reference proteome</keyword>
<organism evidence="2 3">
    <name type="scientific">Caerostris extrusa</name>
    <name type="common">Bark spider</name>
    <name type="synonym">Caerostris bankana</name>
    <dbReference type="NCBI Taxonomy" id="172846"/>
    <lineage>
        <taxon>Eukaryota</taxon>
        <taxon>Metazoa</taxon>
        <taxon>Ecdysozoa</taxon>
        <taxon>Arthropoda</taxon>
        <taxon>Chelicerata</taxon>
        <taxon>Arachnida</taxon>
        <taxon>Araneae</taxon>
        <taxon>Araneomorphae</taxon>
        <taxon>Entelegynae</taxon>
        <taxon>Araneoidea</taxon>
        <taxon>Araneidae</taxon>
        <taxon>Caerostris</taxon>
    </lineage>
</organism>
<comment type="caution">
    <text evidence="2">The sequence shown here is derived from an EMBL/GenBank/DDBJ whole genome shotgun (WGS) entry which is preliminary data.</text>
</comment>